<evidence type="ECO:0000259" key="2">
    <source>
        <dbReference type="Pfam" id="PF13392"/>
    </source>
</evidence>
<evidence type="ECO:0000313" key="3">
    <source>
        <dbReference type="EMBL" id="TVX93027.1"/>
    </source>
</evidence>
<keyword evidence="3" id="KW-0378">Hydrolase</keyword>
<keyword evidence="4" id="KW-1185">Reference proteome</keyword>
<name>A0A559IZJ0_9BACL</name>
<protein>
    <submittedName>
        <fullName evidence="3">HNH endonuclease</fullName>
    </submittedName>
</protein>
<keyword evidence="3" id="KW-0540">Nuclease</keyword>
<evidence type="ECO:0000256" key="1">
    <source>
        <dbReference type="SAM" id="MobiDB-lite"/>
    </source>
</evidence>
<keyword evidence="3" id="KW-0255">Endonuclease</keyword>
<dbReference type="InterPro" id="IPR003615">
    <property type="entry name" value="HNH_nuc"/>
</dbReference>
<dbReference type="SUPFAM" id="SSF54060">
    <property type="entry name" value="His-Me finger endonucleases"/>
    <property type="match status" value="1"/>
</dbReference>
<sequence length="204" mass="23216">MFRYTTEMIKFITNNVSGRYVNELTDLFNVQFGTTRKNSHIRAFIRNHGLKSGIDARFNKGHEPANKGTKGLYKGGEATQFKKGHRPHNYRPVGSERVNGDDYVDVKVADPNKWKSKHILIWEQHNGAVPKGHIVIFGDGNRRNFELSNLILVSRQQLAVMNKNGLIQKNAELTRTGIIIADIYRSIGSARKRKTKSGKGREKR</sequence>
<accession>A0A559IZJ0</accession>
<organism evidence="3 4">
    <name type="scientific">Paenibacillus agilis</name>
    <dbReference type="NCBI Taxonomy" id="3020863"/>
    <lineage>
        <taxon>Bacteria</taxon>
        <taxon>Bacillati</taxon>
        <taxon>Bacillota</taxon>
        <taxon>Bacilli</taxon>
        <taxon>Bacillales</taxon>
        <taxon>Paenibacillaceae</taxon>
        <taxon>Paenibacillus</taxon>
    </lineage>
</organism>
<dbReference type="GO" id="GO:0004519">
    <property type="term" value="F:endonuclease activity"/>
    <property type="evidence" value="ECO:0007669"/>
    <property type="project" value="UniProtKB-KW"/>
</dbReference>
<reference evidence="3 4" key="1">
    <citation type="submission" date="2019-07" db="EMBL/GenBank/DDBJ databases">
        <authorList>
            <person name="Kim J."/>
        </authorList>
    </citation>
    <scope>NUCLEOTIDE SEQUENCE [LARGE SCALE GENOMIC DNA]</scope>
    <source>
        <strain evidence="3 4">N4</strain>
    </source>
</reference>
<dbReference type="Gene3D" id="3.90.75.20">
    <property type="match status" value="1"/>
</dbReference>
<dbReference type="EMBL" id="VNJK01000001">
    <property type="protein sequence ID" value="TVX93027.1"/>
    <property type="molecule type" value="Genomic_DNA"/>
</dbReference>
<dbReference type="OrthoDB" id="6638408at2"/>
<comment type="caution">
    <text evidence="3">The sequence shown here is derived from an EMBL/GenBank/DDBJ whole genome shotgun (WGS) entry which is preliminary data.</text>
</comment>
<dbReference type="Proteomes" id="UP000318102">
    <property type="component" value="Unassembled WGS sequence"/>
</dbReference>
<feature type="region of interest" description="Disordered" evidence="1">
    <location>
        <begin position="55"/>
        <end position="96"/>
    </location>
</feature>
<gene>
    <name evidence="3" type="ORF">FPZ44_08130</name>
</gene>
<dbReference type="Pfam" id="PF13392">
    <property type="entry name" value="HNH_3"/>
    <property type="match status" value="1"/>
</dbReference>
<feature type="domain" description="HNH nuclease" evidence="2">
    <location>
        <begin position="117"/>
        <end position="159"/>
    </location>
</feature>
<dbReference type="AlphaFoldDB" id="A0A559IZJ0"/>
<evidence type="ECO:0000313" key="4">
    <source>
        <dbReference type="Proteomes" id="UP000318102"/>
    </source>
</evidence>
<dbReference type="RefSeq" id="WP_144989108.1">
    <property type="nucleotide sequence ID" value="NZ_VNJK01000001.1"/>
</dbReference>
<dbReference type="InterPro" id="IPR044925">
    <property type="entry name" value="His-Me_finger_sf"/>
</dbReference>
<proteinExistence type="predicted"/>